<dbReference type="RefSeq" id="WP_344589710.1">
    <property type="nucleotide sequence ID" value="NZ_BAAARW010000012.1"/>
</dbReference>
<feature type="transmembrane region" description="Helical" evidence="1">
    <location>
        <begin position="180"/>
        <end position="199"/>
    </location>
</feature>
<comment type="caution">
    <text evidence="3">The sequence shown here is derived from an EMBL/GenBank/DDBJ whole genome shotgun (WGS) entry which is preliminary data.</text>
</comment>
<evidence type="ECO:0000256" key="1">
    <source>
        <dbReference type="SAM" id="Phobius"/>
    </source>
</evidence>
<dbReference type="Pfam" id="PF01841">
    <property type="entry name" value="Transglut_core"/>
    <property type="match status" value="1"/>
</dbReference>
<evidence type="ECO:0000313" key="4">
    <source>
        <dbReference type="Proteomes" id="UP001501231"/>
    </source>
</evidence>
<dbReference type="InterPro" id="IPR002931">
    <property type="entry name" value="Transglutaminase-like"/>
</dbReference>
<evidence type="ECO:0000313" key="3">
    <source>
        <dbReference type="EMBL" id="GAA2418445.1"/>
    </source>
</evidence>
<accession>A0ABP5W301</accession>
<reference evidence="4" key="1">
    <citation type="journal article" date="2019" name="Int. J. Syst. Evol. Microbiol.">
        <title>The Global Catalogue of Microorganisms (GCM) 10K type strain sequencing project: providing services to taxonomists for standard genome sequencing and annotation.</title>
        <authorList>
            <consortium name="The Broad Institute Genomics Platform"/>
            <consortium name="The Broad Institute Genome Sequencing Center for Infectious Disease"/>
            <person name="Wu L."/>
            <person name="Ma J."/>
        </authorList>
    </citation>
    <scope>NUCLEOTIDE SEQUENCE [LARGE SCALE GENOMIC DNA]</scope>
    <source>
        <strain evidence="4">JCM 3325</strain>
    </source>
</reference>
<sequence length="663" mass="70678">MRAAGLLLAVAVTIAAWAPLLGWRVLWIGPAAAFAAVALAVRRLPPAPAIAAQLLWPPAALLAGGAPAGWLWPSGWDSVAHALADGVRELALLVPGQSAGDINTRSLWLLGAGALYLLAAALAAPAPASRLRSGTAFAVLTMPWVVAAAIRQTDETAWPGAALLLAGLLWFAPRRAALPVLVLGTSAAVVATVSAQALGPRSQWLNFDEMVGREEQFQTLNTTQSYGPITDRRSGATMLEITSPRPALWRMQVLERYSWRGWEVGGGVLRERLPEPAAEPVDIEVRVRGLRDSQVVSPGRIMSVESSGKVDTMPGEAQRVIPQPRQDDVYRVEAEMVRADPRALRLAPAPSDPALYPYINLMYRWGGERLSGNLGQFGTSPEVTPGVARFIARVPEMGQVITLARQLGSGARSQYEVVERVERYLSEGGRFRYSTEVRQNVGFPLVDFLVNSRTGYCQHFAGAAALLLRLAGVPTRVAAGFATGKPEDGIYKVRDTDAHAWIEVYFEGVGWVPFDPTPAADAQVAAEIDPLSPPPAKDSGGVALAGPATVLSLVLAAVLGLTLRRRSRRGRGHGGELLERLAVRTGGPVTPATTLSDLRTHLVHIGPHMAEVAADAERARYAPGPAPPGSRRRIARALAADVGKPRALLLLATSAVARPEDER</sequence>
<dbReference type="PANTHER" id="PTHR42736">
    <property type="entry name" value="PROTEIN-GLUTAMINE GAMMA-GLUTAMYLTRANSFERASE"/>
    <property type="match status" value="1"/>
</dbReference>
<keyword evidence="1" id="KW-0812">Transmembrane</keyword>
<feature type="transmembrane region" description="Helical" evidence="1">
    <location>
        <begin position="106"/>
        <end position="124"/>
    </location>
</feature>
<keyword evidence="4" id="KW-1185">Reference proteome</keyword>
<name>A0ABP5W301_9ACTN</name>
<dbReference type="InterPro" id="IPR038765">
    <property type="entry name" value="Papain-like_cys_pep_sf"/>
</dbReference>
<feature type="transmembrane region" description="Helical" evidence="1">
    <location>
        <begin position="156"/>
        <end position="173"/>
    </location>
</feature>
<feature type="transmembrane region" description="Helical" evidence="1">
    <location>
        <begin position="131"/>
        <end position="150"/>
    </location>
</feature>
<dbReference type="InterPro" id="IPR052901">
    <property type="entry name" value="Bact_TGase-like"/>
</dbReference>
<organism evidence="3 4">
    <name type="scientific">Actinomadura vinacea</name>
    <dbReference type="NCBI Taxonomy" id="115336"/>
    <lineage>
        <taxon>Bacteria</taxon>
        <taxon>Bacillati</taxon>
        <taxon>Actinomycetota</taxon>
        <taxon>Actinomycetes</taxon>
        <taxon>Streptosporangiales</taxon>
        <taxon>Thermomonosporaceae</taxon>
        <taxon>Actinomadura</taxon>
    </lineage>
</organism>
<keyword evidence="1" id="KW-0472">Membrane</keyword>
<gene>
    <name evidence="3" type="ORF">GCM10010191_31530</name>
</gene>
<proteinExistence type="predicted"/>
<dbReference type="Gene3D" id="3.10.620.30">
    <property type="match status" value="1"/>
</dbReference>
<dbReference type="SMART" id="SM00460">
    <property type="entry name" value="TGc"/>
    <property type="match status" value="1"/>
</dbReference>
<dbReference type="EMBL" id="BAAARW010000012">
    <property type="protein sequence ID" value="GAA2418445.1"/>
    <property type="molecule type" value="Genomic_DNA"/>
</dbReference>
<feature type="domain" description="Transglutaminase-like" evidence="2">
    <location>
        <begin position="449"/>
        <end position="518"/>
    </location>
</feature>
<dbReference type="Proteomes" id="UP001501231">
    <property type="component" value="Unassembled WGS sequence"/>
</dbReference>
<evidence type="ECO:0000259" key="2">
    <source>
        <dbReference type="SMART" id="SM00460"/>
    </source>
</evidence>
<dbReference type="PANTHER" id="PTHR42736:SF1">
    <property type="entry name" value="PROTEIN-GLUTAMINE GAMMA-GLUTAMYLTRANSFERASE"/>
    <property type="match status" value="1"/>
</dbReference>
<protein>
    <recommendedName>
        <fullName evidence="2">Transglutaminase-like domain-containing protein</fullName>
    </recommendedName>
</protein>
<keyword evidence="1" id="KW-1133">Transmembrane helix</keyword>
<dbReference type="SUPFAM" id="SSF54001">
    <property type="entry name" value="Cysteine proteinases"/>
    <property type="match status" value="1"/>
</dbReference>
<feature type="transmembrane region" description="Helical" evidence="1">
    <location>
        <begin position="542"/>
        <end position="563"/>
    </location>
</feature>